<dbReference type="PANTHER" id="PTHR33169:SF24">
    <property type="entry name" value="TRANSCRIPTIONAL REGULATOR, PADR FAMILY"/>
    <property type="match status" value="1"/>
</dbReference>
<dbReference type="Proteomes" id="UP001418796">
    <property type="component" value="Unassembled WGS sequence"/>
</dbReference>
<dbReference type="Gene3D" id="1.10.10.10">
    <property type="entry name" value="Winged helix-like DNA-binding domain superfamily/Winged helix DNA-binding domain"/>
    <property type="match status" value="1"/>
</dbReference>
<dbReference type="InterPro" id="IPR052509">
    <property type="entry name" value="Metal_resp_DNA-bind_regulator"/>
</dbReference>
<comment type="caution">
    <text evidence="2">The sequence shown here is derived from an EMBL/GenBank/DDBJ whole genome shotgun (WGS) entry which is preliminary data.</text>
</comment>
<evidence type="ECO:0000313" key="3">
    <source>
        <dbReference type="Proteomes" id="UP001418796"/>
    </source>
</evidence>
<organism evidence="2 3">
    <name type="scientific">Alkalicoccobacillus gibsonii</name>
    <dbReference type="NCBI Taxonomy" id="79881"/>
    <lineage>
        <taxon>Bacteria</taxon>
        <taxon>Bacillati</taxon>
        <taxon>Bacillota</taxon>
        <taxon>Bacilli</taxon>
        <taxon>Bacillales</taxon>
        <taxon>Bacillaceae</taxon>
        <taxon>Alkalicoccobacillus</taxon>
    </lineage>
</organism>
<dbReference type="EMBL" id="JBCITK010000001">
    <property type="protein sequence ID" value="MEN0645416.1"/>
    <property type="molecule type" value="Genomic_DNA"/>
</dbReference>
<keyword evidence="3" id="KW-1185">Reference proteome</keyword>
<protein>
    <submittedName>
        <fullName evidence="2">PadR family transcriptional regulator</fullName>
    </submittedName>
</protein>
<dbReference type="InterPro" id="IPR036390">
    <property type="entry name" value="WH_DNA-bd_sf"/>
</dbReference>
<name>A0ABU9VRD0_9BACI</name>
<dbReference type="Pfam" id="PF03551">
    <property type="entry name" value="PadR"/>
    <property type="match status" value="1"/>
</dbReference>
<dbReference type="SUPFAM" id="SSF46785">
    <property type="entry name" value="Winged helix' DNA-binding domain"/>
    <property type="match status" value="1"/>
</dbReference>
<accession>A0ABU9VRD0</accession>
<feature type="domain" description="Transcription regulator PadR N-terminal" evidence="1">
    <location>
        <begin position="14"/>
        <end position="82"/>
    </location>
</feature>
<evidence type="ECO:0000259" key="1">
    <source>
        <dbReference type="Pfam" id="PF03551"/>
    </source>
</evidence>
<dbReference type="RefSeq" id="WP_203087620.1">
    <property type="nucleotide sequence ID" value="NZ_JAEUZA010000002.1"/>
</dbReference>
<sequence>MNAQFKKGVLELLVLLIINQNDEYGYSLIKKISNQMSISEGTVYPILKRLVQDQYVSTYQKPSAEGPIRKYYHITEEGKEKLIQLKSDWHEFAGIIDFFIKESGEI</sequence>
<dbReference type="InterPro" id="IPR005149">
    <property type="entry name" value="Tscrpt_reg_PadR_N"/>
</dbReference>
<dbReference type="InterPro" id="IPR036388">
    <property type="entry name" value="WH-like_DNA-bd_sf"/>
</dbReference>
<dbReference type="PANTHER" id="PTHR33169">
    <property type="entry name" value="PADR-FAMILY TRANSCRIPTIONAL REGULATOR"/>
    <property type="match status" value="1"/>
</dbReference>
<proteinExistence type="predicted"/>
<evidence type="ECO:0000313" key="2">
    <source>
        <dbReference type="EMBL" id="MEN0645416.1"/>
    </source>
</evidence>
<gene>
    <name evidence="2" type="ORF">MKY91_19810</name>
</gene>
<reference evidence="2 3" key="1">
    <citation type="submission" date="2024-03" db="EMBL/GenBank/DDBJ databases">
        <title>Bacilli Hybrid Assemblies.</title>
        <authorList>
            <person name="Kovac J."/>
        </authorList>
    </citation>
    <scope>NUCLEOTIDE SEQUENCE [LARGE SCALE GENOMIC DNA]</scope>
    <source>
        <strain evidence="2 3">FSL R7-0666</strain>
    </source>
</reference>